<keyword evidence="3" id="KW-1185">Reference proteome</keyword>
<feature type="compositionally biased region" description="Basic and acidic residues" evidence="1">
    <location>
        <begin position="43"/>
        <end position="65"/>
    </location>
</feature>
<gene>
    <name evidence="2" type="ORF">SAMN04487974_1423</name>
</gene>
<accession>A0A1G8AUQ5</accession>
<sequence length="65" mass="7431">MKPYTPKPDDTPSPPRNDPHSSTEEIGRAEVPNTPQAPKDRRHSQMEEEQRVNNSVHDGEKSLKR</sequence>
<evidence type="ECO:0000256" key="1">
    <source>
        <dbReference type="SAM" id="MobiDB-lite"/>
    </source>
</evidence>
<reference evidence="2 3" key="1">
    <citation type="submission" date="2016-10" db="EMBL/GenBank/DDBJ databases">
        <authorList>
            <person name="de Groot N.N."/>
        </authorList>
    </citation>
    <scope>NUCLEOTIDE SEQUENCE [LARGE SCALE GENOMIC DNA]</scope>
    <source>
        <strain evidence="2 3">CGMCC 1.10267</strain>
    </source>
</reference>
<evidence type="ECO:0000313" key="2">
    <source>
        <dbReference type="EMBL" id="SDH24658.1"/>
    </source>
</evidence>
<dbReference type="Proteomes" id="UP000199495">
    <property type="component" value="Unassembled WGS sequence"/>
</dbReference>
<dbReference type="AlphaFoldDB" id="A0A1G8AUQ5"/>
<proteinExistence type="predicted"/>
<protein>
    <submittedName>
        <fullName evidence="2">Uncharacterized protein</fullName>
    </submittedName>
</protein>
<feature type="compositionally biased region" description="Basic and acidic residues" evidence="1">
    <location>
        <begin position="17"/>
        <end position="28"/>
    </location>
</feature>
<name>A0A1G8AUQ5_9HYPH</name>
<organism evidence="2 3">
    <name type="scientific">Pelagibacterium luteolum</name>
    <dbReference type="NCBI Taxonomy" id="440168"/>
    <lineage>
        <taxon>Bacteria</taxon>
        <taxon>Pseudomonadati</taxon>
        <taxon>Pseudomonadota</taxon>
        <taxon>Alphaproteobacteria</taxon>
        <taxon>Hyphomicrobiales</taxon>
        <taxon>Devosiaceae</taxon>
        <taxon>Pelagibacterium</taxon>
    </lineage>
</organism>
<feature type="region of interest" description="Disordered" evidence="1">
    <location>
        <begin position="1"/>
        <end position="65"/>
    </location>
</feature>
<evidence type="ECO:0000313" key="3">
    <source>
        <dbReference type="Proteomes" id="UP000199495"/>
    </source>
</evidence>
<dbReference type="EMBL" id="FNCS01000042">
    <property type="protein sequence ID" value="SDH24658.1"/>
    <property type="molecule type" value="Genomic_DNA"/>
</dbReference>